<protein>
    <submittedName>
        <fullName evidence="2">MBL fold metallo-hydrolase</fullName>
    </submittedName>
</protein>
<dbReference type="Proteomes" id="UP000886860">
    <property type="component" value="Unassembled WGS sequence"/>
</dbReference>
<dbReference type="Gene3D" id="3.60.15.10">
    <property type="entry name" value="Ribonuclease Z/Hydroxyacylglutathione hydrolase-like"/>
    <property type="match status" value="1"/>
</dbReference>
<dbReference type="AlphaFoldDB" id="A0A9D1GIW2"/>
<dbReference type="InterPro" id="IPR036866">
    <property type="entry name" value="RibonucZ/Hydroxyglut_hydro"/>
</dbReference>
<dbReference type="SUPFAM" id="SSF56281">
    <property type="entry name" value="Metallo-hydrolase/oxidoreductase"/>
    <property type="match status" value="1"/>
</dbReference>
<dbReference type="PANTHER" id="PTHR13754:SF13">
    <property type="entry name" value="METALLO-BETA-LACTAMASE SUPERFAMILY PROTEIN (AFU_ORTHOLOGUE AFUA_3G07630)"/>
    <property type="match status" value="1"/>
</dbReference>
<dbReference type="CDD" id="cd07713">
    <property type="entry name" value="DHPS-like_MBL-fold"/>
    <property type="match status" value="1"/>
</dbReference>
<gene>
    <name evidence="2" type="ORF">IAB60_02530</name>
</gene>
<feature type="domain" description="Metallo-beta-lactamase" evidence="1">
    <location>
        <begin position="22"/>
        <end position="113"/>
    </location>
</feature>
<reference evidence="2" key="1">
    <citation type="submission" date="2020-10" db="EMBL/GenBank/DDBJ databases">
        <authorList>
            <person name="Gilroy R."/>
        </authorList>
    </citation>
    <scope>NUCLEOTIDE SEQUENCE</scope>
    <source>
        <strain evidence="2">CHK123-3438</strain>
    </source>
</reference>
<evidence type="ECO:0000259" key="1">
    <source>
        <dbReference type="Pfam" id="PF00753"/>
    </source>
</evidence>
<name>A0A9D1GIW2_9FIRM</name>
<proteinExistence type="predicted"/>
<evidence type="ECO:0000313" key="2">
    <source>
        <dbReference type="EMBL" id="HIT40969.1"/>
    </source>
</evidence>
<sequence>MKVRVLMDNHAQESLTAQWGLAVWIEYQGHKILLDTGSSGDFIQNADKMGIHLNEVEFGVLSHAHYDHGDGMEAFFEQNQQAKFYIRQGAEENYYDLKGQEPKYIGLKKGTLERFRDRIVYVEGDYQLFSGAYLIPHKTAGLAEKGRKVGMFCWRKEGWEPDSFAHEQSLVLETEKGLVIFNSCCHGGADCIIKEVMETWPEKPVYGLIGGFHLYRSKDREVEELAENIRRTGIRRICTGHCTGERGMEILKEKLGDQAVQMYAGMSFTL</sequence>
<dbReference type="GO" id="GO:0016740">
    <property type="term" value="F:transferase activity"/>
    <property type="evidence" value="ECO:0007669"/>
    <property type="project" value="TreeGrafter"/>
</dbReference>
<dbReference type="EMBL" id="DVKS01000045">
    <property type="protein sequence ID" value="HIT40969.1"/>
    <property type="molecule type" value="Genomic_DNA"/>
</dbReference>
<comment type="caution">
    <text evidence="2">The sequence shown here is derived from an EMBL/GenBank/DDBJ whole genome shotgun (WGS) entry which is preliminary data.</text>
</comment>
<accession>A0A9D1GIW2</accession>
<dbReference type="InterPro" id="IPR001279">
    <property type="entry name" value="Metallo-B-lactamas"/>
</dbReference>
<dbReference type="InterPro" id="IPR052926">
    <property type="entry name" value="Metallo-beta-lactamase_dom"/>
</dbReference>
<dbReference type="Pfam" id="PF00753">
    <property type="entry name" value="Lactamase_B"/>
    <property type="match status" value="1"/>
</dbReference>
<evidence type="ECO:0000313" key="3">
    <source>
        <dbReference type="Proteomes" id="UP000886860"/>
    </source>
</evidence>
<reference evidence="2" key="2">
    <citation type="journal article" date="2021" name="PeerJ">
        <title>Extensive microbial diversity within the chicken gut microbiome revealed by metagenomics and culture.</title>
        <authorList>
            <person name="Gilroy R."/>
            <person name="Ravi A."/>
            <person name="Getino M."/>
            <person name="Pursley I."/>
            <person name="Horton D.L."/>
            <person name="Alikhan N.F."/>
            <person name="Baker D."/>
            <person name="Gharbi K."/>
            <person name="Hall N."/>
            <person name="Watson M."/>
            <person name="Adriaenssens E.M."/>
            <person name="Foster-Nyarko E."/>
            <person name="Jarju S."/>
            <person name="Secka A."/>
            <person name="Antonio M."/>
            <person name="Oren A."/>
            <person name="Chaudhuri R.R."/>
            <person name="La Ragione R."/>
            <person name="Hildebrand F."/>
            <person name="Pallen M.J."/>
        </authorList>
    </citation>
    <scope>NUCLEOTIDE SEQUENCE</scope>
    <source>
        <strain evidence="2">CHK123-3438</strain>
    </source>
</reference>
<dbReference type="InterPro" id="IPR041712">
    <property type="entry name" value="DHPS-like_MBL-fold"/>
</dbReference>
<organism evidence="2 3">
    <name type="scientific">Candidatus Caccovicinus merdipullorum</name>
    <dbReference type="NCBI Taxonomy" id="2840724"/>
    <lineage>
        <taxon>Bacteria</taxon>
        <taxon>Bacillati</taxon>
        <taxon>Bacillota</taxon>
        <taxon>Clostridia</taxon>
        <taxon>Eubacteriales</taxon>
        <taxon>Candidatus Caccovicinus</taxon>
    </lineage>
</organism>
<dbReference type="PANTHER" id="PTHR13754">
    <property type="entry name" value="METALLO-BETA-LACTAMASE SUPERFAMILY PROTEIN"/>
    <property type="match status" value="1"/>
</dbReference>